<evidence type="ECO:0000256" key="1">
    <source>
        <dbReference type="SAM" id="MobiDB-lite"/>
    </source>
</evidence>
<evidence type="ECO:0000256" key="2">
    <source>
        <dbReference type="SAM" id="SignalP"/>
    </source>
</evidence>
<name>A0A941E118_9BURK</name>
<proteinExistence type="predicted"/>
<feature type="compositionally biased region" description="Basic and acidic residues" evidence="1">
    <location>
        <begin position="79"/>
        <end position="90"/>
    </location>
</feature>
<dbReference type="Proteomes" id="UP000678545">
    <property type="component" value="Unassembled WGS sequence"/>
</dbReference>
<feature type="chain" id="PRO_5037511469" description="DUF4148 domain-containing protein" evidence="2">
    <location>
        <begin position="20"/>
        <end position="105"/>
    </location>
</feature>
<feature type="compositionally biased region" description="Basic residues" evidence="1">
    <location>
        <begin position="91"/>
        <end position="105"/>
    </location>
</feature>
<accession>A0A941E118</accession>
<sequence length="105" mass="11669">MTKLLATLVSIAIAIPAFAQTTATPNVRQRQINQQKRIAEGVQSGELTSRETANLEMREAKIQADKRAAKSDGVVTAAERAKLHAEENRASRKIYQKKHNERTSQ</sequence>
<dbReference type="AlphaFoldDB" id="A0A941E118"/>
<reference evidence="3" key="1">
    <citation type="submission" date="2021-04" db="EMBL/GenBank/DDBJ databases">
        <title>novel species isolated from subtropical streams in China.</title>
        <authorList>
            <person name="Lu H."/>
        </authorList>
    </citation>
    <scope>NUCLEOTIDE SEQUENCE</scope>
    <source>
        <strain evidence="3">FT137W</strain>
    </source>
</reference>
<organism evidence="3 4">
    <name type="scientific">Undibacterium fentianense</name>
    <dbReference type="NCBI Taxonomy" id="2828728"/>
    <lineage>
        <taxon>Bacteria</taxon>
        <taxon>Pseudomonadati</taxon>
        <taxon>Pseudomonadota</taxon>
        <taxon>Betaproteobacteria</taxon>
        <taxon>Burkholderiales</taxon>
        <taxon>Oxalobacteraceae</taxon>
        <taxon>Undibacterium</taxon>
    </lineage>
</organism>
<comment type="caution">
    <text evidence="3">The sequence shown here is derived from an EMBL/GenBank/DDBJ whole genome shotgun (WGS) entry which is preliminary data.</text>
</comment>
<feature type="region of interest" description="Disordered" evidence="1">
    <location>
        <begin position="79"/>
        <end position="105"/>
    </location>
</feature>
<dbReference type="RefSeq" id="WP_212674391.1">
    <property type="nucleotide sequence ID" value="NZ_JAGSPJ010000001.1"/>
</dbReference>
<protein>
    <recommendedName>
        <fullName evidence="5">DUF4148 domain-containing protein</fullName>
    </recommendedName>
</protein>
<evidence type="ECO:0000313" key="3">
    <source>
        <dbReference type="EMBL" id="MBR7799297.1"/>
    </source>
</evidence>
<feature type="signal peptide" evidence="2">
    <location>
        <begin position="1"/>
        <end position="19"/>
    </location>
</feature>
<evidence type="ECO:0000313" key="4">
    <source>
        <dbReference type="Proteomes" id="UP000678545"/>
    </source>
</evidence>
<gene>
    <name evidence="3" type="ORF">KDM90_04725</name>
</gene>
<evidence type="ECO:0008006" key="5">
    <source>
        <dbReference type="Google" id="ProtNLM"/>
    </source>
</evidence>
<keyword evidence="2" id="KW-0732">Signal</keyword>
<keyword evidence="4" id="KW-1185">Reference proteome</keyword>
<dbReference type="EMBL" id="JAGSPJ010000001">
    <property type="protein sequence ID" value="MBR7799297.1"/>
    <property type="molecule type" value="Genomic_DNA"/>
</dbReference>